<keyword evidence="7" id="KW-0408">Iron</keyword>
<evidence type="ECO:0000256" key="4">
    <source>
        <dbReference type="ARBA" id="ARBA00022617"/>
    </source>
</evidence>
<feature type="non-terminal residue" evidence="9">
    <location>
        <position position="82"/>
    </location>
</feature>
<comment type="caution">
    <text evidence="9">The sequence shown here is derived from an EMBL/GenBank/DDBJ whole genome shotgun (WGS) entry which is preliminary data.</text>
</comment>
<dbReference type="Pfam" id="PF00067">
    <property type="entry name" value="p450"/>
    <property type="match status" value="1"/>
</dbReference>
<dbReference type="PANTHER" id="PTHR46300">
    <property type="entry name" value="P450, PUTATIVE (EUROFUNG)-RELATED-RELATED"/>
    <property type="match status" value="1"/>
</dbReference>
<comment type="similarity">
    <text evidence="3">Belongs to the cytochrome P450 family.</text>
</comment>
<evidence type="ECO:0000256" key="5">
    <source>
        <dbReference type="ARBA" id="ARBA00022723"/>
    </source>
</evidence>
<dbReference type="InterPro" id="IPR002401">
    <property type="entry name" value="Cyt_P450_E_grp-I"/>
</dbReference>
<name>A0A9P5NFI7_GYMJU</name>
<dbReference type="InterPro" id="IPR001128">
    <property type="entry name" value="Cyt_P450"/>
</dbReference>
<keyword evidence="4" id="KW-0349">Heme</keyword>
<keyword evidence="10" id="KW-1185">Reference proteome</keyword>
<comment type="cofactor">
    <cofactor evidence="1">
        <name>heme</name>
        <dbReference type="ChEBI" id="CHEBI:30413"/>
    </cofactor>
</comment>
<keyword evidence="8" id="KW-0503">Monooxygenase</keyword>
<dbReference type="InterPro" id="IPR036396">
    <property type="entry name" value="Cyt_P450_sf"/>
</dbReference>
<dbReference type="GO" id="GO:0005506">
    <property type="term" value="F:iron ion binding"/>
    <property type="evidence" value="ECO:0007669"/>
    <property type="project" value="InterPro"/>
</dbReference>
<evidence type="ECO:0000256" key="7">
    <source>
        <dbReference type="ARBA" id="ARBA00023004"/>
    </source>
</evidence>
<sequence length="82" mass="9481">SLPYVEAIYHEVMQFAPLLPLGLAHRVIEDDYYNGYFIPKGTTVLASIWAMTHDEEVYSQPYAFIPEKFLDQDGNLNDDNRI</sequence>
<dbReference type="GO" id="GO:0020037">
    <property type="term" value="F:heme binding"/>
    <property type="evidence" value="ECO:0007669"/>
    <property type="project" value="InterPro"/>
</dbReference>
<accession>A0A9P5NFI7</accession>
<dbReference type="InterPro" id="IPR050364">
    <property type="entry name" value="Cytochrome_P450_fung"/>
</dbReference>
<feature type="non-terminal residue" evidence="9">
    <location>
        <position position="1"/>
    </location>
</feature>
<dbReference type="Proteomes" id="UP000724874">
    <property type="component" value="Unassembled WGS sequence"/>
</dbReference>
<keyword evidence="6" id="KW-0560">Oxidoreductase</keyword>
<dbReference type="OrthoDB" id="3934656at2759"/>
<protein>
    <submittedName>
        <fullName evidence="9">Cytochrome P450</fullName>
    </submittedName>
</protein>
<evidence type="ECO:0000256" key="6">
    <source>
        <dbReference type="ARBA" id="ARBA00023002"/>
    </source>
</evidence>
<organism evidence="9 10">
    <name type="scientific">Gymnopilus junonius</name>
    <name type="common">Spectacular rustgill mushroom</name>
    <name type="synonym">Gymnopilus spectabilis subsp. junonius</name>
    <dbReference type="NCBI Taxonomy" id="109634"/>
    <lineage>
        <taxon>Eukaryota</taxon>
        <taxon>Fungi</taxon>
        <taxon>Dikarya</taxon>
        <taxon>Basidiomycota</taxon>
        <taxon>Agaricomycotina</taxon>
        <taxon>Agaricomycetes</taxon>
        <taxon>Agaricomycetidae</taxon>
        <taxon>Agaricales</taxon>
        <taxon>Agaricineae</taxon>
        <taxon>Hymenogastraceae</taxon>
        <taxon>Gymnopilus</taxon>
    </lineage>
</organism>
<comment type="pathway">
    <text evidence="2">Secondary metabolite biosynthesis.</text>
</comment>
<keyword evidence="5" id="KW-0479">Metal-binding</keyword>
<evidence type="ECO:0000256" key="3">
    <source>
        <dbReference type="ARBA" id="ARBA00010617"/>
    </source>
</evidence>
<dbReference type="AlphaFoldDB" id="A0A9P5NFI7"/>
<dbReference type="EMBL" id="JADNYJ010000137">
    <property type="protein sequence ID" value="KAF8880801.1"/>
    <property type="molecule type" value="Genomic_DNA"/>
</dbReference>
<dbReference type="SUPFAM" id="SSF48264">
    <property type="entry name" value="Cytochrome P450"/>
    <property type="match status" value="1"/>
</dbReference>
<dbReference type="Gene3D" id="1.10.630.10">
    <property type="entry name" value="Cytochrome P450"/>
    <property type="match status" value="1"/>
</dbReference>
<evidence type="ECO:0000256" key="8">
    <source>
        <dbReference type="ARBA" id="ARBA00023033"/>
    </source>
</evidence>
<dbReference type="GO" id="GO:0004497">
    <property type="term" value="F:monooxygenase activity"/>
    <property type="evidence" value="ECO:0007669"/>
    <property type="project" value="UniProtKB-KW"/>
</dbReference>
<proteinExistence type="inferred from homology"/>
<dbReference type="PRINTS" id="PR00463">
    <property type="entry name" value="EP450I"/>
</dbReference>
<evidence type="ECO:0000256" key="1">
    <source>
        <dbReference type="ARBA" id="ARBA00001971"/>
    </source>
</evidence>
<evidence type="ECO:0000313" key="9">
    <source>
        <dbReference type="EMBL" id="KAF8880801.1"/>
    </source>
</evidence>
<gene>
    <name evidence="9" type="ORF">CPB84DRAFT_1658217</name>
</gene>
<evidence type="ECO:0000256" key="2">
    <source>
        <dbReference type="ARBA" id="ARBA00005179"/>
    </source>
</evidence>
<reference evidence="9" key="1">
    <citation type="submission" date="2020-11" db="EMBL/GenBank/DDBJ databases">
        <authorList>
            <consortium name="DOE Joint Genome Institute"/>
            <person name="Ahrendt S."/>
            <person name="Riley R."/>
            <person name="Andreopoulos W."/>
            <person name="LaButti K."/>
            <person name="Pangilinan J."/>
            <person name="Ruiz-duenas F.J."/>
            <person name="Barrasa J.M."/>
            <person name="Sanchez-Garcia M."/>
            <person name="Camarero S."/>
            <person name="Miyauchi S."/>
            <person name="Serrano A."/>
            <person name="Linde D."/>
            <person name="Babiker R."/>
            <person name="Drula E."/>
            <person name="Ayuso-Fernandez I."/>
            <person name="Pacheco R."/>
            <person name="Padilla G."/>
            <person name="Ferreira P."/>
            <person name="Barriuso J."/>
            <person name="Kellner H."/>
            <person name="Castanera R."/>
            <person name="Alfaro M."/>
            <person name="Ramirez L."/>
            <person name="Pisabarro A.G."/>
            <person name="Kuo A."/>
            <person name="Tritt A."/>
            <person name="Lipzen A."/>
            <person name="He G."/>
            <person name="Yan M."/>
            <person name="Ng V."/>
            <person name="Cullen D."/>
            <person name="Martin F."/>
            <person name="Rosso M.-N."/>
            <person name="Henrissat B."/>
            <person name="Hibbett D."/>
            <person name="Martinez A.T."/>
            <person name="Grigoriev I.V."/>
        </authorList>
    </citation>
    <scope>NUCLEOTIDE SEQUENCE</scope>
    <source>
        <strain evidence="9">AH 44721</strain>
    </source>
</reference>
<evidence type="ECO:0000313" key="10">
    <source>
        <dbReference type="Proteomes" id="UP000724874"/>
    </source>
</evidence>
<dbReference type="GO" id="GO:0016705">
    <property type="term" value="F:oxidoreductase activity, acting on paired donors, with incorporation or reduction of molecular oxygen"/>
    <property type="evidence" value="ECO:0007669"/>
    <property type="project" value="InterPro"/>
</dbReference>